<organism evidence="1 2">
    <name type="scientific">Astrephomene gubernaculifera</name>
    <dbReference type="NCBI Taxonomy" id="47775"/>
    <lineage>
        <taxon>Eukaryota</taxon>
        <taxon>Viridiplantae</taxon>
        <taxon>Chlorophyta</taxon>
        <taxon>core chlorophytes</taxon>
        <taxon>Chlorophyceae</taxon>
        <taxon>CS clade</taxon>
        <taxon>Chlamydomonadales</taxon>
        <taxon>Astrephomenaceae</taxon>
        <taxon>Astrephomene</taxon>
    </lineage>
</organism>
<reference evidence="1 2" key="1">
    <citation type="journal article" date="2021" name="Sci. Rep.">
        <title>Genome sequencing of the multicellular alga Astrephomene provides insights into convergent evolution of germ-soma differentiation.</title>
        <authorList>
            <person name="Yamashita S."/>
            <person name="Yamamoto K."/>
            <person name="Matsuzaki R."/>
            <person name="Suzuki S."/>
            <person name="Yamaguchi H."/>
            <person name="Hirooka S."/>
            <person name="Minakuchi Y."/>
            <person name="Miyagishima S."/>
            <person name="Kawachi M."/>
            <person name="Toyoda A."/>
            <person name="Nozaki H."/>
        </authorList>
    </citation>
    <scope>NUCLEOTIDE SEQUENCE [LARGE SCALE GENOMIC DNA]</scope>
    <source>
        <strain evidence="1 2">NIES-4017</strain>
    </source>
</reference>
<comment type="caution">
    <text evidence="1">The sequence shown here is derived from an EMBL/GenBank/DDBJ whole genome shotgun (WGS) entry which is preliminary data.</text>
</comment>
<keyword evidence="2" id="KW-1185">Reference proteome</keyword>
<sequence length="194" mass="20431">MAFAADGTFDCSSPWYAAPARPPLPASAAKRSYPWYVKEADLAAGLASKTQGLDLDGYFSNGSSRVAAFGMEWCAFLQRKKGSQAAGLFLYCTLPASLKASGRVVSAVCPGPARLAAYTWREHGSREEAWSMEYPGRYVQVGAGWGVAEALELAAPPAEGQEPSSAAAGGSGSLLAPWSAYLKDGKLQGVLEWV</sequence>
<dbReference type="EMBL" id="BMAR01000011">
    <property type="protein sequence ID" value="GFR45876.1"/>
    <property type="molecule type" value="Genomic_DNA"/>
</dbReference>
<name>A0AAD3HMC6_9CHLO</name>
<dbReference type="AlphaFoldDB" id="A0AAD3HMC6"/>
<proteinExistence type="predicted"/>
<evidence type="ECO:0000313" key="2">
    <source>
        <dbReference type="Proteomes" id="UP001054857"/>
    </source>
</evidence>
<gene>
    <name evidence="1" type="ORF">Agub_g7328</name>
</gene>
<dbReference type="Proteomes" id="UP001054857">
    <property type="component" value="Unassembled WGS sequence"/>
</dbReference>
<accession>A0AAD3HMC6</accession>
<protein>
    <submittedName>
        <fullName evidence="1">Uncharacterized protein</fullName>
    </submittedName>
</protein>
<evidence type="ECO:0000313" key="1">
    <source>
        <dbReference type="EMBL" id="GFR45876.1"/>
    </source>
</evidence>